<keyword evidence="10" id="KW-0418">Kinase</keyword>
<evidence type="ECO:0000256" key="10">
    <source>
        <dbReference type="ARBA" id="ARBA00022777"/>
    </source>
</evidence>
<dbReference type="SUPFAM" id="SSF52540">
    <property type="entry name" value="P-loop containing nucleoside triphosphate hydrolases"/>
    <property type="match status" value="1"/>
</dbReference>
<dbReference type="GO" id="GO:0042802">
    <property type="term" value="F:identical protein binding"/>
    <property type="evidence" value="ECO:0007669"/>
    <property type="project" value="UniProtKB-ARBA"/>
</dbReference>
<dbReference type="Pfam" id="PF13807">
    <property type="entry name" value="GNVR"/>
    <property type="match status" value="1"/>
</dbReference>
<feature type="transmembrane region" description="Helical" evidence="17">
    <location>
        <begin position="506"/>
        <end position="525"/>
    </location>
</feature>
<evidence type="ECO:0000256" key="3">
    <source>
        <dbReference type="ARBA" id="ARBA00008883"/>
    </source>
</evidence>
<dbReference type="RefSeq" id="WP_313987606.1">
    <property type="nucleotide sequence ID" value="NZ_JASJOS010000019.1"/>
</dbReference>
<dbReference type="EC" id="2.7.10.2" evidence="4"/>
<keyword evidence="11" id="KW-0067">ATP-binding</keyword>
<dbReference type="GO" id="GO:0005524">
    <property type="term" value="F:ATP binding"/>
    <property type="evidence" value="ECO:0007669"/>
    <property type="project" value="UniProtKB-KW"/>
</dbReference>
<evidence type="ECO:0000256" key="4">
    <source>
        <dbReference type="ARBA" id="ARBA00011903"/>
    </source>
</evidence>
<dbReference type="PANTHER" id="PTHR32309">
    <property type="entry name" value="TYROSINE-PROTEIN KINASE"/>
    <property type="match status" value="1"/>
</dbReference>
<dbReference type="InterPro" id="IPR025669">
    <property type="entry name" value="AAA_dom"/>
</dbReference>
<dbReference type="GO" id="GO:0005886">
    <property type="term" value="C:plasma membrane"/>
    <property type="evidence" value="ECO:0007669"/>
    <property type="project" value="UniProtKB-SubCell"/>
</dbReference>
<organism evidence="21 22">
    <name type="scientific">Xanthocytophaga flava</name>
    <dbReference type="NCBI Taxonomy" id="3048013"/>
    <lineage>
        <taxon>Bacteria</taxon>
        <taxon>Pseudomonadati</taxon>
        <taxon>Bacteroidota</taxon>
        <taxon>Cytophagia</taxon>
        <taxon>Cytophagales</taxon>
        <taxon>Rhodocytophagaceae</taxon>
        <taxon>Xanthocytophaga</taxon>
    </lineage>
</organism>
<keyword evidence="9" id="KW-0547">Nucleotide-binding</keyword>
<feature type="transmembrane region" description="Helical" evidence="17">
    <location>
        <begin position="23"/>
        <end position="41"/>
    </location>
</feature>
<evidence type="ECO:0000256" key="16">
    <source>
        <dbReference type="SAM" id="Coils"/>
    </source>
</evidence>
<dbReference type="NCBIfam" id="TIGR01007">
    <property type="entry name" value="eps_fam"/>
    <property type="match status" value="1"/>
</dbReference>
<evidence type="ECO:0000256" key="11">
    <source>
        <dbReference type="ARBA" id="ARBA00022840"/>
    </source>
</evidence>
<feature type="domain" description="Tyrosine-protein kinase G-rich" evidence="20">
    <location>
        <begin position="447"/>
        <end position="527"/>
    </location>
</feature>
<evidence type="ECO:0000256" key="7">
    <source>
        <dbReference type="ARBA" id="ARBA00022679"/>
    </source>
</evidence>
<dbReference type="Pfam" id="PF13614">
    <property type="entry name" value="AAA_31"/>
    <property type="match status" value="1"/>
</dbReference>
<comment type="subcellular location">
    <subcellularLocation>
        <location evidence="1">Cell inner membrane</location>
        <topology evidence="1">Multi-pass membrane protein</topology>
    </subcellularLocation>
</comment>
<name>A0AAE3QY15_9BACT</name>
<feature type="coiled-coil region" evidence="16">
    <location>
        <begin position="314"/>
        <end position="355"/>
    </location>
</feature>
<keyword evidence="12 17" id="KW-1133">Transmembrane helix</keyword>
<dbReference type="InterPro" id="IPR027417">
    <property type="entry name" value="P-loop_NTPase"/>
</dbReference>
<dbReference type="AlphaFoldDB" id="A0AAE3QY15"/>
<dbReference type="FunFam" id="3.40.50.300:FF:000527">
    <property type="entry name" value="Tyrosine-protein kinase etk"/>
    <property type="match status" value="1"/>
</dbReference>
<feature type="domain" description="AAA" evidence="19">
    <location>
        <begin position="591"/>
        <end position="715"/>
    </location>
</feature>
<evidence type="ECO:0000259" key="19">
    <source>
        <dbReference type="Pfam" id="PF13614"/>
    </source>
</evidence>
<dbReference type="CDD" id="cd05387">
    <property type="entry name" value="BY-kinase"/>
    <property type="match status" value="1"/>
</dbReference>
<dbReference type="InterPro" id="IPR050445">
    <property type="entry name" value="Bact_polysacc_biosynth/exp"/>
</dbReference>
<evidence type="ECO:0000259" key="18">
    <source>
        <dbReference type="Pfam" id="PF02706"/>
    </source>
</evidence>
<dbReference type="Pfam" id="PF02706">
    <property type="entry name" value="Wzz"/>
    <property type="match status" value="1"/>
</dbReference>
<evidence type="ECO:0000256" key="14">
    <source>
        <dbReference type="ARBA" id="ARBA00023137"/>
    </source>
</evidence>
<feature type="domain" description="Polysaccharide chain length determinant N-terminal" evidence="18">
    <location>
        <begin position="8"/>
        <end position="101"/>
    </location>
</feature>
<protein>
    <recommendedName>
        <fullName evidence="4">non-specific protein-tyrosine kinase</fullName>
        <ecNumber evidence="4">2.7.10.2</ecNumber>
    </recommendedName>
</protein>
<keyword evidence="13 17" id="KW-0472">Membrane</keyword>
<keyword evidence="7 21" id="KW-0808">Transferase</keyword>
<dbReference type="InterPro" id="IPR032807">
    <property type="entry name" value="GNVR"/>
</dbReference>
<keyword evidence="16" id="KW-0175">Coiled coil</keyword>
<evidence type="ECO:0000256" key="5">
    <source>
        <dbReference type="ARBA" id="ARBA00022475"/>
    </source>
</evidence>
<accession>A0AAE3QY15</accession>
<dbReference type="Gene3D" id="3.40.50.300">
    <property type="entry name" value="P-loop containing nucleotide triphosphate hydrolases"/>
    <property type="match status" value="1"/>
</dbReference>
<evidence type="ECO:0000256" key="2">
    <source>
        <dbReference type="ARBA" id="ARBA00007316"/>
    </source>
</evidence>
<evidence type="ECO:0000256" key="17">
    <source>
        <dbReference type="SAM" id="Phobius"/>
    </source>
</evidence>
<dbReference type="PANTHER" id="PTHR32309:SF13">
    <property type="entry name" value="FERRIC ENTEROBACTIN TRANSPORT PROTEIN FEPE"/>
    <property type="match status" value="1"/>
</dbReference>
<evidence type="ECO:0000256" key="1">
    <source>
        <dbReference type="ARBA" id="ARBA00004429"/>
    </source>
</evidence>
<keyword evidence="6" id="KW-0997">Cell inner membrane</keyword>
<comment type="similarity">
    <text evidence="2">Belongs to the CpsD/CapB family.</text>
</comment>
<gene>
    <name evidence="21" type="ORF">QNI16_32590</name>
</gene>
<reference evidence="21" key="1">
    <citation type="submission" date="2023-05" db="EMBL/GenBank/DDBJ databases">
        <authorList>
            <person name="Zhang X."/>
        </authorList>
    </citation>
    <scope>NUCLEOTIDE SEQUENCE</scope>
    <source>
        <strain evidence="21">YF14B1</strain>
    </source>
</reference>
<evidence type="ECO:0000313" key="21">
    <source>
        <dbReference type="EMBL" id="MDJ1485275.1"/>
    </source>
</evidence>
<evidence type="ECO:0000256" key="15">
    <source>
        <dbReference type="ARBA" id="ARBA00051245"/>
    </source>
</evidence>
<evidence type="ECO:0000256" key="6">
    <source>
        <dbReference type="ARBA" id="ARBA00022519"/>
    </source>
</evidence>
<evidence type="ECO:0000259" key="20">
    <source>
        <dbReference type="Pfam" id="PF13807"/>
    </source>
</evidence>
<keyword evidence="8 17" id="KW-0812">Transmembrane</keyword>
<comment type="caution">
    <text evidence="21">The sequence shown here is derived from an EMBL/GenBank/DDBJ whole genome shotgun (WGS) entry which is preliminary data.</text>
</comment>
<comment type="catalytic activity">
    <reaction evidence="15">
        <text>L-tyrosyl-[protein] + ATP = O-phospho-L-tyrosyl-[protein] + ADP + H(+)</text>
        <dbReference type="Rhea" id="RHEA:10596"/>
        <dbReference type="Rhea" id="RHEA-COMP:10136"/>
        <dbReference type="Rhea" id="RHEA-COMP:20101"/>
        <dbReference type="ChEBI" id="CHEBI:15378"/>
        <dbReference type="ChEBI" id="CHEBI:30616"/>
        <dbReference type="ChEBI" id="CHEBI:46858"/>
        <dbReference type="ChEBI" id="CHEBI:61978"/>
        <dbReference type="ChEBI" id="CHEBI:456216"/>
        <dbReference type="EC" id="2.7.10.2"/>
    </reaction>
</comment>
<dbReference type="Proteomes" id="UP001241110">
    <property type="component" value="Unassembled WGS sequence"/>
</dbReference>
<evidence type="ECO:0000256" key="8">
    <source>
        <dbReference type="ARBA" id="ARBA00022692"/>
    </source>
</evidence>
<sequence length="781" mass="87833">MKQQAQNDTVNLKFLFNKIASRWYLFVVFVPLALGGAYLYLRFTPKIFEVKASILIDDKSKDTPEQDRFIRGMGAFVPRTQLKDEVQLLTSFRYMKQVMDRLNMRVSYFSVDDYKTVEEYNDFPFRVKLDTTKAQMINVPIYVERVGKSDLYKVHITGKKVTVQDIQADRSLDEIPEVNIQKVLRIGQAYTDKYLNFTIEFSRTPSLYDKDEYFFVINSLGQMAAFYQSNVKVSPIDDKNSSVIEISSRGPVIEKEEKVINTLLDVYLDNEIRKKDTEGKRTIAFIDNELGTVKDSIRRTDANNISVRTSSGVAGTTSEEINALNNQLQAYEVQLREAEIKADGYEALLRDIRNNKEVVGGVSGVDDGAVSNLLTQYSTLVQERAKLALTVQEGSVRMQQLDARLQSAKNALFDGLTNTRNLARIKVSSLLTQVNNIRGRLNMIPQTEVNILKVNRNKEVQDELYKYLLQKKADAGMALATNVANKEIIDRARGDINGPVAPKGSVIYLLAGIIGMAIPLGFIFIKDAFSDRISGQTDIQLNTNIPTLGVIGYNNKANTYLVANSSKSAIAESFRSVRVNLQYLFLDTSKKIIGVTSSQQAEGKTFCATNLAVVIAQSGKKTLLIDCDLRKPRVHTRFNVDNEKGLATYLTGMHDWEEVVSPTDTDNLSLVTSGPIPVSPLNLIGSPRMKALIDRLKKGDEYDYVIIDTAPLGLVSDFLILMNYTDFNIYIVRHKVTEREALNKINELYDTEKVKDIAIIINGVKSMSAYGYSDKAYKYSD</sequence>
<proteinExistence type="inferred from homology"/>
<dbReference type="InterPro" id="IPR005702">
    <property type="entry name" value="Wzc-like_C"/>
</dbReference>
<keyword evidence="5" id="KW-1003">Cell membrane</keyword>
<evidence type="ECO:0000256" key="12">
    <source>
        <dbReference type="ARBA" id="ARBA00022989"/>
    </source>
</evidence>
<dbReference type="EMBL" id="JASJOS010000019">
    <property type="protein sequence ID" value="MDJ1485275.1"/>
    <property type="molecule type" value="Genomic_DNA"/>
</dbReference>
<dbReference type="GO" id="GO:0004715">
    <property type="term" value="F:non-membrane spanning protein tyrosine kinase activity"/>
    <property type="evidence" value="ECO:0007669"/>
    <property type="project" value="UniProtKB-EC"/>
</dbReference>
<dbReference type="InterPro" id="IPR003856">
    <property type="entry name" value="LPS_length_determ_N"/>
</dbReference>
<evidence type="ECO:0000256" key="9">
    <source>
        <dbReference type="ARBA" id="ARBA00022741"/>
    </source>
</evidence>
<evidence type="ECO:0000313" key="22">
    <source>
        <dbReference type="Proteomes" id="UP001241110"/>
    </source>
</evidence>
<keyword evidence="14" id="KW-0829">Tyrosine-protein kinase</keyword>
<comment type="similarity">
    <text evidence="3">Belongs to the etk/wzc family.</text>
</comment>
<evidence type="ECO:0000256" key="13">
    <source>
        <dbReference type="ARBA" id="ARBA00023136"/>
    </source>
</evidence>